<comment type="caution">
    <text evidence="1">The sequence shown here is derived from an EMBL/GenBank/DDBJ whole genome shotgun (WGS) entry which is preliminary data.</text>
</comment>
<evidence type="ECO:0000313" key="1">
    <source>
        <dbReference type="EMBL" id="KAJ7761093.1"/>
    </source>
</evidence>
<organism evidence="1 2">
    <name type="scientific">Mycena metata</name>
    <dbReference type="NCBI Taxonomy" id="1033252"/>
    <lineage>
        <taxon>Eukaryota</taxon>
        <taxon>Fungi</taxon>
        <taxon>Dikarya</taxon>
        <taxon>Basidiomycota</taxon>
        <taxon>Agaricomycotina</taxon>
        <taxon>Agaricomycetes</taxon>
        <taxon>Agaricomycetidae</taxon>
        <taxon>Agaricales</taxon>
        <taxon>Marasmiineae</taxon>
        <taxon>Mycenaceae</taxon>
        <taxon>Mycena</taxon>
    </lineage>
</organism>
<keyword evidence="2" id="KW-1185">Reference proteome</keyword>
<dbReference type="AlphaFoldDB" id="A0AAD7JDA5"/>
<reference evidence="1" key="1">
    <citation type="submission" date="2023-03" db="EMBL/GenBank/DDBJ databases">
        <title>Massive genome expansion in bonnet fungi (Mycena s.s.) driven by repeated elements and novel gene families across ecological guilds.</title>
        <authorList>
            <consortium name="Lawrence Berkeley National Laboratory"/>
            <person name="Harder C.B."/>
            <person name="Miyauchi S."/>
            <person name="Viragh M."/>
            <person name="Kuo A."/>
            <person name="Thoen E."/>
            <person name="Andreopoulos B."/>
            <person name="Lu D."/>
            <person name="Skrede I."/>
            <person name="Drula E."/>
            <person name="Henrissat B."/>
            <person name="Morin E."/>
            <person name="Kohler A."/>
            <person name="Barry K."/>
            <person name="LaButti K."/>
            <person name="Morin E."/>
            <person name="Salamov A."/>
            <person name="Lipzen A."/>
            <person name="Mereny Z."/>
            <person name="Hegedus B."/>
            <person name="Baldrian P."/>
            <person name="Stursova M."/>
            <person name="Weitz H."/>
            <person name="Taylor A."/>
            <person name="Grigoriev I.V."/>
            <person name="Nagy L.G."/>
            <person name="Martin F."/>
            <person name="Kauserud H."/>
        </authorList>
    </citation>
    <scope>NUCLEOTIDE SEQUENCE</scope>
    <source>
        <strain evidence="1">CBHHK182m</strain>
    </source>
</reference>
<proteinExistence type="predicted"/>
<protein>
    <submittedName>
        <fullName evidence="1">Uncharacterized protein</fullName>
    </submittedName>
</protein>
<name>A0AAD7JDA5_9AGAR</name>
<dbReference type="EMBL" id="JARKIB010000036">
    <property type="protein sequence ID" value="KAJ7761093.1"/>
    <property type="molecule type" value="Genomic_DNA"/>
</dbReference>
<sequence>MTAYIQGPPSNLPNPPNSFAFYDANAGLWPFQAMLCPRLSRIITGIYQALTANPNETWDTVRRHYFFIPPKQYITPQTTPQQLQSYNNLTFQFFTTRFPQICLHNKLDDPPVAIGDIPMLGLHDRGTHNSMLFLDTSIVWALETTRSREYQMTLTILLVSTLYHELAHCFWSALHGEDSLTPERLNWNGTQRGVGESGFVVEGSLLGCEVWPAMTPEGRIGNELIWRTPDRTSVSYILTERKIRDLWDRFMAIGHFGPTPLFDEDDIFQVVLRSDPDPSRVVHGHRYRMARRTHRYRVDPAAFEGQALHLRKRGTAFRGLLDSA</sequence>
<accession>A0AAD7JDA5</accession>
<gene>
    <name evidence="1" type="ORF">B0H16DRAFT_559424</name>
</gene>
<evidence type="ECO:0000313" key="2">
    <source>
        <dbReference type="Proteomes" id="UP001215598"/>
    </source>
</evidence>
<dbReference type="Proteomes" id="UP001215598">
    <property type="component" value="Unassembled WGS sequence"/>
</dbReference>